<evidence type="ECO:0000256" key="2">
    <source>
        <dbReference type="SAM" id="SignalP"/>
    </source>
</evidence>
<dbReference type="AlphaFoldDB" id="A0A9W9A4D9"/>
<organism evidence="4 5">
    <name type="scientific">Lentinula lateritia</name>
    <dbReference type="NCBI Taxonomy" id="40482"/>
    <lineage>
        <taxon>Eukaryota</taxon>
        <taxon>Fungi</taxon>
        <taxon>Dikarya</taxon>
        <taxon>Basidiomycota</taxon>
        <taxon>Agaricomycotina</taxon>
        <taxon>Agaricomycetes</taxon>
        <taxon>Agaricomycetidae</taxon>
        <taxon>Agaricales</taxon>
        <taxon>Marasmiineae</taxon>
        <taxon>Omphalotaceae</taxon>
        <taxon>Lentinula</taxon>
    </lineage>
</organism>
<dbReference type="EMBL" id="JANVFS010000025">
    <property type="protein sequence ID" value="KAJ4473345.1"/>
    <property type="molecule type" value="Genomic_DNA"/>
</dbReference>
<reference evidence="4" key="1">
    <citation type="submission" date="2022-08" db="EMBL/GenBank/DDBJ databases">
        <authorList>
            <consortium name="DOE Joint Genome Institute"/>
            <person name="Min B."/>
            <person name="Riley R."/>
            <person name="Sierra-Patev S."/>
            <person name="Naranjo-Ortiz M."/>
            <person name="Looney B."/>
            <person name="Konkel Z."/>
            <person name="Slot J.C."/>
            <person name="Sakamoto Y."/>
            <person name="Steenwyk J.L."/>
            <person name="Rokas A."/>
            <person name="Carro J."/>
            <person name="Camarero S."/>
            <person name="Ferreira P."/>
            <person name="Molpeceres G."/>
            <person name="Ruiz-Duenas F.J."/>
            <person name="Serrano A."/>
            <person name="Henrissat B."/>
            <person name="Drula E."/>
            <person name="Hughes K.W."/>
            <person name="Mata J.L."/>
            <person name="Ishikawa N.K."/>
            <person name="Vargas-Isla R."/>
            <person name="Ushijima S."/>
            <person name="Smith C.A."/>
            <person name="Ahrendt S."/>
            <person name="Andreopoulos W."/>
            <person name="He G."/>
            <person name="Labutti K."/>
            <person name="Lipzen A."/>
            <person name="Ng V."/>
            <person name="Sandor L."/>
            <person name="Barry K."/>
            <person name="Martinez A.T."/>
            <person name="Xiao Y."/>
            <person name="Gibbons J.G."/>
            <person name="Terashima K."/>
            <person name="Hibbett D.S."/>
            <person name="Grigoriev I.V."/>
        </authorList>
    </citation>
    <scope>NUCLEOTIDE SEQUENCE</scope>
    <source>
        <strain evidence="4">Sp2 HRB7682 ss15</strain>
    </source>
</reference>
<dbReference type="InterPro" id="IPR051299">
    <property type="entry name" value="AB_hydrolase_lip/est"/>
</dbReference>
<dbReference type="PANTHER" id="PTHR46640">
    <property type="entry name" value="TRIACYLGLYCEROL LIPASE, PUTATIVE (AFU_ORTHOLOGUE AFUA_6G06510)-RELATED"/>
    <property type="match status" value="1"/>
</dbReference>
<accession>A0A9W9A4D9</accession>
<dbReference type="Proteomes" id="UP001150238">
    <property type="component" value="Unassembled WGS sequence"/>
</dbReference>
<evidence type="ECO:0000313" key="5">
    <source>
        <dbReference type="Proteomes" id="UP001150238"/>
    </source>
</evidence>
<evidence type="ECO:0000259" key="3">
    <source>
        <dbReference type="Pfam" id="PF01764"/>
    </source>
</evidence>
<feature type="chain" id="PRO_5040722434" evidence="2">
    <location>
        <begin position="25"/>
        <end position="324"/>
    </location>
</feature>
<protein>
    <submittedName>
        <fullName evidence="4">Alpha/beta-hydrolase</fullName>
    </submittedName>
</protein>
<proteinExistence type="predicted"/>
<keyword evidence="2" id="KW-0732">Signal</keyword>
<dbReference type="PANTHER" id="PTHR46640:SF3">
    <property type="entry name" value="LIPASE LIH1-RELATED"/>
    <property type="match status" value="1"/>
</dbReference>
<comment type="caution">
    <text evidence="4">The sequence shown here is derived from an EMBL/GenBank/DDBJ whole genome shotgun (WGS) entry which is preliminary data.</text>
</comment>
<evidence type="ECO:0000313" key="4">
    <source>
        <dbReference type="EMBL" id="KAJ4473345.1"/>
    </source>
</evidence>
<name>A0A9W9A4D9_9AGAR</name>
<dbReference type="Pfam" id="PF01764">
    <property type="entry name" value="Lipase_3"/>
    <property type="match status" value="1"/>
</dbReference>
<dbReference type="InterPro" id="IPR002921">
    <property type="entry name" value="Fungal_lipase-type"/>
</dbReference>
<feature type="domain" description="Fungal lipase-type" evidence="3">
    <location>
        <begin position="114"/>
        <end position="256"/>
    </location>
</feature>
<evidence type="ECO:0000256" key="1">
    <source>
        <dbReference type="ARBA" id="ARBA00022801"/>
    </source>
</evidence>
<dbReference type="SUPFAM" id="SSF53474">
    <property type="entry name" value="alpha/beta-Hydrolases"/>
    <property type="match status" value="1"/>
</dbReference>
<dbReference type="Gene3D" id="3.40.50.1820">
    <property type="entry name" value="alpha/beta hydrolase"/>
    <property type="match status" value="1"/>
</dbReference>
<feature type="signal peptide" evidence="2">
    <location>
        <begin position="1"/>
        <end position="24"/>
    </location>
</feature>
<sequence>MTFHFTPFLKLVFILSIFVRSTFAFPVLLPFHHHHDTSSKPTTSVNNDFVSSKLLRPALFSRVVYCAKKTVTKWDCGGPCEAIGPDIHVITWGGNDGSTPSYLIAHDPSTNTIVVAHQGTNSKNILSIFNDVDILHVGLDKSIFKQSAKKVEVHQGFQNTFRETSTIVLTEVKKALAQYKSQSVLLTGHSLGAAVAVLDAVMLHENLDPSVKQSVVVFGLPRMGNEHWANFVDSTIGSEFFRVSDRQDPVVDLPPRFSDYYHPSGEIHIQDVDKTGQATKIVACPGQENKHCAVGNSIFKEHISHHLGPYFNDISFGTDACKMS</sequence>
<gene>
    <name evidence="4" type="ORF">C8J55DRAFT_138144</name>
</gene>
<dbReference type="GO" id="GO:0016787">
    <property type="term" value="F:hydrolase activity"/>
    <property type="evidence" value="ECO:0007669"/>
    <property type="project" value="UniProtKB-KW"/>
</dbReference>
<dbReference type="InterPro" id="IPR029058">
    <property type="entry name" value="AB_hydrolase_fold"/>
</dbReference>
<dbReference type="GO" id="GO:0006629">
    <property type="term" value="P:lipid metabolic process"/>
    <property type="evidence" value="ECO:0007669"/>
    <property type="project" value="InterPro"/>
</dbReference>
<reference evidence="4" key="2">
    <citation type="journal article" date="2023" name="Proc. Natl. Acad. Sci. U.S.A.">
        <title>A global phylogenomic analysis of the shiitake genus Lentinula.</title>
        <authorList>
            <person name="Sierra-Patev S."/>
            <person name="Min B."/>
            <person name="Naranjo-Ortiz M."/>
            <person name="Looney B."/>
            <person name="Konkel Z."/>
            <person name="Slot J.C."/>
            <person name="Sakamoto Y."/>
            <person name="Steenwyk J.L."/>
            <person name="Rokas A."/>
            <person name="Carro J."/>
            <person name="Camarero S."/>
            <person name="Ferreira P."/>
            <person name="Molpeceres G."/>
            <person name="Ruiz-Duenas F.J."/>
            <person name="Serrano A."/>
            <person name="Henrissat B."/>
            <person name="Drula E."/>
            <person name="Hughes K.W."/>
            <person name="Mata J.L."/>
            <person name="Ishikawa N.K."/>
            <person name="Vargas-Isla R."/>
            <person name="Ushijima S."/>
            <person name="Smith C.A."/>
            <person name="Donoghue J."/>
            <person name="Ahrendt S."/>
            <person name="Andreopoulos W."/>
            <person name="He G."/>
            <person name="LaButti K."/>
            <person name="Lipzen A."/>
            <person name="Ng V."/>
            <person name="Riley R."/>
            <person name="Sandor L."/>
            <person name="Barry K."/>
            <person name="Martinez A.T."/>
            <person name="Xiao Y."/>
            <person name="Gibbons J.G."/>
            <person name="Terashima K."/>
            <person name="Grigoriev I.V."/>
            <person name="Hibbett D."/>
        </authorList>
    </citation>
    <scope>NUCLEOTIDE SEQUENCE</scope>
    <source>
        <strain evidence="4">Sp2 HRB7682 ss15</strain>
    </source>
</reference>
<dbReference type="CDD" id="cd00519">
    <property type="entry name" value="Lipase_3"/>
    <property type="match status" value="1"/>
</dbReference>
<keyword evidence="1" id="KW-0378">Hydrolase</keyword>